<feature type="compositionally biased region" description="Basic and acidic residues" evidence="1">
    <location>
        <begin position="1"/>
        <end position="25"/>
    </location>
</feature>
<dbReference type="RefSeq" id="XP_016252563.1">
    <property type="nucleotide sequence ID" value="XM_016390661.1"/>
</dbReference>
<dbReference type="VEuPathDB" id="FungiDB:PV07_03900"/>
<proteinExistence type="predicted"/>
<feature type="region of interest" description="Disordered" evidence="1">
    <location>
        <begin position="144"/>
        <end position="188"/>
    </location>
</feature>
<evidence type="ECO:0000313" key="2">
    <source>
        <dbReference type="EMBL" id="KIW32347.1"/>
    </source>
</evidence>
<organism evidence="2 3">
    <name type="scientific">Cladophialophora immunda</name>
    <dbReference type="NCBI Taxonomy" id="569365"/>
    <lineage>
        <taxon>Eukaryota</taxon>
        <taxon>Fungi</taxon>
        <taxon>Dikarya</taxon>
        <taxon>Ascomycota</taxon>
        <taxon>Pezizomycotina</taxon>
        <taxon>Eurotiomycetes</taxon>
        <taxon>Chaetothyriomycetidae</taxon>
        <taxon>Chaetothyriales</taxon>
        <taxon>Herpotrichiellaceae</taxon>
        <taxon>Cladophialophora</taxon>
    </lineage>
</organism>
<dbReference type="HOGENOM" id="CLU_048300_0_0_1"/>
<gene>
    <name evidence="2" type="ORF">PV07_03900</name>
</gene>
<keyword evidence="3" id="KW-1185">Reference proteome</keyword>
<dbReference type="EMBL" id="KN847041">
    <property type="protein sequence ID" value="KIW32346.1"/>
    <property type="molecule type" value="Genomic_DNA"/>
</dbReference>
<reference evidence="2 3" key="1">
    <citation type="submission" date="2015-01" db="EMBL/GenBank/DDBJ databases">
        <title>The Genome Sequence of Cladophialophora immunda CBS83496.</title>
        <authorList>
            <consortium name="The Broad Institute Genomics Platform"/>
            <person name="Cuomo C."/>
            <person name="de Hoog S."/>
            <person name="Gorbushina A."/>
            <person name="Stielow B."/>
            <person name="Teixiera M."/>
            <person name="Abouelleil A."/>
            <person name="Chapman S.B."/>
            <person name="Priest M."/>
            <person name="Young S.K."/>
            <person name="Wortman J."/>
            <person name="Nusbaum C."/>
            <person name="Birren B."/>
        </authorList>
    </citation>
    <scope>NUCLEOTIDE SEQUENCE [LARGE SCALE GENOMIC DNA]</scope>
    <source>
        <strain evidence="2 3">CBS 83496</strain>
    </source>
</reference>
<feature type="region of interest" description="Disordered" evidence="1">
    <location>
        <begin position="331"/>
        <end position="362"/>
    </location>
</feature>
<dbReference type="RefSeq" id="XP_016252562.1">
    <property type="nucleotide sequence ID" value="XM_016390660.1"/>
</dbReference>
<name>A0A0D2B436_9EURO</name>
<feature type="region of interest" description="Disordered" evidence="1">
    <location>
        <begin position="1"/>
        <end position="28"/>
    </location>
</feature>
<evidence type="ECO:0000313" key="3">
    <source>
        <dbReference type="Proteomes" id="UP000054466"/>
    </source>
</evidence>
<dbReference type="GeneID" id="27343094"/>
<accession>A0A0D2B436</accession>
<evidence type="ECO:0000256" key="1">
    <source>
        <dbReference type="SAM" id="MobiDB-lite"/>
    </source>
</evidence>
<sequence>MARPRTTDHRRAFSESEQRKLDSVDRQQQQQLFKSDEHQQFQHEWHGPIRRFEILKSTTLGLVSPQNLQLSVVDVDAGIVHTGHLTDLSTLPSSRHEPVFVTSNMKWWKQKFVLPPSFEIFPGTAHQQHPQHKWLRGRDVAQTGSEVTGLPPTQPDETLGHLDANPSADPVEVPVEPRSSKSFDGSKRDEQYPLAEIKYQGWQGFTRMSISLTLYNITPEMHYSPSATQEPQNASHDIRSHYTITRHGWKREYILSRSPSSRNYKWHSPPSHNSQVLSMPAVDDGFDPANGNLLLEDSQGTLVAVYKQRRDHQVLGALTVFLANVAGGPSGGNLGDSNENEGYEQGHGHRHGHGHGHGYGSTARADERIPLKAVVASCLAVVMYERIGWQNLLGH</sequence>
<dbReference type="OrthoDB" id="5417695at2759"/>
<dbReference type="Proteomes" id="UP000054466">
    <property type="component" value="Unassembled WGS sequence"/>
</dbReference>
<dbReference type="AlphaFoldDB" id="A0A0D2B436"/>
<protein>
    <submittedName>
        <fullName evidence="2">Uncharacterized protein</fullName>
    </submittedName>
</protein>
<dbReference type="EMBL" id="KN847041">
    <property type="protein sequence ID" value="KIW32347.1"/>
    <property type="molecule type" value="Genomic_DNA"/>
</dbReference>
<feature type="compositionally biased region" description="Basic and acidic residues" evidence="1">
    <location>
        <begin position="178"/>
        <end position="188"/>
    </location>
</feature>